<dbReference type="GO" id="GO:0004181">
    <property type="term" value="F:metallocarboxypeptidase activity"/>
    <property type="evidence" value="ECO:0007669"/>
    <property type="project" value="InterPro"/>
</dbReference>
<evidence type="ECO:0000256" key="5">
    <source>
        <dbReference type="ARBA" id="ARBA00022833"/>
    </source>
</evidence>
<dbReference type="CDD" id="cd06228">
    <property type="entry name" value="M14-like"/>
    <property type="match status" value="1"/>
</dbReference>
<evidence type="ECO:0000256" key="2">
    <source>
        <dbReference type="ARBA" id="ARBA00005988"/>
    </source>
</evidence>
<name>A0A557SUT9_9ARCH</name>
<dbReference type="Gene3D" id="3.40.630.10">
    <property type="entry name" value="Zn peptidases"/>
    <property type="match status" value="1"/>
</dbReference>
<dbReference type="GO" id="GO:0008270">
    <property type="term" value="F:zinc ion binding"/>
    <property type="evidence" value="ECO:0007669"/>
    <property type="project" value="InterPro"/>
</dbReference>
<dbReference type="PRINTS" id="PR00765">
    <property type="entry name" value="CRBOXYPTASEA"/>
</dbReference>
<keyword evidence="6" id="KW-0482">Metalloprotease</keyword>
<evidence type="ECO:0000256" key="6">
    <source>
        <dbReference type="ARBA" id="ARBA00023049"/>
    </source>
</evidence>
<evidence type="ECO:0000259" key="7">
    <source>
        <dbReference type="PROSITE" id="PS52035"/>
    </source>
</evidence>
<accession>A0A557SUT9</accession>
<dbReference type="RefSeq" id="WP_186434187.1">
    <property type="nucleotide sequence ID" value="NZ_ML675584.1"/>
</dbReference>
<feature type="domain" description="Peptidase M14" evidence="7">
    <location>
        <begin position="2"/>
        <end position="352"/>
    </location>
</feature>
<sequence length="366" mass="41747">MTYLNVDEVEDALTSLSRTYSNTSQIVELPNKSIEGRTIHALIIGKNKANRKNKSILFTGSVHAREWGGSDICVYFAADLLEAYSKDTGLRYQDQYFESSQIRRIIEETNIIIVPDVNPDGKAYSQGGPANVLWRRNRNPDESHGEPDCIGVDLNRNYDLLWDFTECFAPDARVETSADPCDPRQRYRGSAVFSEPETRNIKWLLDEFEGIGHYMDIHCAVGAIYYCWGIDQNQVLEAKQNFRNAQYDKVRGIENDKEYKEYIPLTDYNYVKDLASTFANALENVRGTRYSVEQSFGLYPTSGAGDDYAFSRHFLDVDKNKVYSFTLEFGKDDFQPPWSEMKEIIVEVCSGLVAFCDSIVLNSSIE</sequence>
<dbReference type="Proteomes" id="UP000315289">
    <property type="component" value="Unassembled WGS sequence"/>
</dbReference>
<dbReference type="PROSITE" id="PS52035">
    <property type="entry name" value="PEPTIDASE_M14"/>
    <property type="match status" value="1"/>
</dbReference>
<dbReference type="OrthoDB" id="134147at2157"/>
<organism evidence="8 9">
    <name type="scientific">Candidatus Nitrosocosmicus arcticus</name>
    <dbReference type="NCBI Taxonomy" id="2035267"/>
    <lineage>
        <taxon>Archaea</taxon>
        <taxon>Nitrososphaerota</taxon>
        <taxon>Nitrososphaeria</taxon>
        <taxon>Nitrososphaerales</taxon>
        <taxon>Nitrososphaeraceae</taxon>
        <taxon>Candidatus Nitrosocosmicus</taxon>
    </lineage>
</organism>
<evidence type="ECO:0000313" key="8">
    <source>
        <dbReference type="EMBL" id="TVP40370.1"/>
    </source>
</evidence>
<evidence type="ECO:0000256" key="4">
    <source>
        <dbReference type="ARBA" id="ARBA00022801"/>
    </source>
</evidence>
<comment type="similarity">
    <text evidence="2">Belongs to the peptidase M14 family.</text>
</comment>
<dbReference type="InterPro" id="IPR000834">
    <property type="entry name" value="Peptidase_M14"/>
</dbReference>
<keyword evidence="4" id="KW-0378">Hydrolase</keyword>
<dbReference type="Pfam" id="PF00246">
    <property type="entry name" value="Peptidase_M14"/>
    <property type="match status" value="1"/>
</dbReference>
<proteinExistence type="inferred from homology"/>
<dbReference type="SMART" id="SM00631">
    <property type="entry name" value="Zn_pept"/>
    <property type="match status" value="1"/>
</dbReference>
<dbReference type="AlphaFoldDB" id="A0A557SUT9"/>
<dbReference type="PANTHER" id="PTHR11705:SF143">
    <property type="entry name" value="SLL0236 PROTEIN"/>
    <property type="match status" value="1"/>
</dbReference>
<dbReference type="SUPFAM" id="SSF53187">
    <property type="entry name" value="Zn-dependent exopeptidases"/>
    <property type="match status" value="1"/>
</dbReference>
<dbReference type="PANTHER" id="PTHR11705">
    <property type="entry name" value="PROTEASE FAMILY M14 CARBOXYPEPTIDASE A,B"/>
    <property type="match status" value="1"/>
</dbReference>
<dbReference type="EMBL" id="VOAH01000008">
    <property type="protein sequence ID" value="TVP40370.1"/>
    <property type="molecule type" value="Genomic_DNA"/>
</dbReference>
<keyword evidence="9" id="KW-1185">Reference proteome</keyword>
<keyword evidence="5" id="KW-0862">Zinc</keyword>
<comment type="cofactor">
    <cofactor evidence="1">
        <name>Zn(2+)</name>
        <dbReference type="ChEBI" id="CHEBI:29105"/>
    </cofactor>
</comment>
<protein>
    <recommendedName>
        <fullName evidence="7">Peptidase M14 domain-containing protein</fullName>
    </recommendedName>
</protein>
<evidence type="ECO:0000256" key="3">
    <source>
        <dbReference type="ARBA" id="ARBA00022670"/>
    </source>
</evidence>
<reference evidence="8 9" key="1">
    <citation type="journal article" date="2019" name="Front. Microbiol.">
        <title>Ammonia Oxidation by the Arctic Terrestrial Thaumarchaeote Candidatus Nitrosocosmicus arcticus Is Stimulated by Increasing Temperatures.</title>
        <authorList>
            <person name="Alves R.J.E."/>
            <person name="Kerou M."/>
            <person name="Zappe A."/>
            <person name="Bittner R."/>
            <person name="Abby S.S."/>
            <person name="Schmidt H.A."/>
            <person name="Pfeifer K."/>
            <person name="Schleper C."/>
        </authorList>
    </citation>
    <scope>NUCLEOTIDE SEQUENCE [LARGE SCALE GENOMIC DNA]</scope>
    <source>
        <strain evidence="8 9">Kfb</strain>
    </source>
</reference>
<dbReference type="GO" id="GO:0005615">
    <property type="term" value="C:extracellular space"/>
    <property type="evidence" value="ECO:0007669"/>
    <property type="project" value="TreeGrafter"/>
</dbReference>
<evidence type="ECO:0000256" key="1">
    <source>
        <dbReference type="ARBA" id="ARBA00001947"/>
    </source>
</evidence>
<comment type="caution">
    <text evidence="8">The sequence shown here is derived from an EMBL/GenBank/DDBJ whole genome shotgun (WGS) entry which is preliminary data.</text>
</comment>
<gene>
    <name evidence="8" type="ORF">NARC_80098</name>
</gene>
<keyword evidence="3" id="KW-0645">Protease</keyword>
<dbReference type="GO" id="GO:0006508">
    <property type="term" value="P:proteolysis"/>
    <property type="evidence" value="ECO:0007669"/>
    <property type="project" value="UniProtKB-KW"/>
</dbReference>
<evidence type="ECO:0000313" key="9">
    <source>
        <dbReference type="Proteomes" id="UP000315289"/>
    </source>
</evidence>